<gene>
    <name evidence="10" type="ORF">APX70_02162</name>
</gene>
<evidence type="ECO:0000313" key="10">
    <source>
        <dbReference type="EMBL" id="RML52288.1"/>
    </source>
</evidence>
<keyword evidence="7 8" id="KW-0472">Membrane</keyword>
<keyword evidence="5" id="KW-0460">Magnesium</keyword>
<protein>
    <submittedName>
        <fullName evidence="10">Magnesium transporter</fullName>
    </submittedName>
</protein>
<proteinExistence type="inferred from homology"/>
<reference evidence="10 11" key="1">
    <citation type="submission" date="2018-08" db="EMBL/GenBank/DDBJ databases">
        <title>Recombination of ecologically and evolutionarily significant loci maintains genetic cohesion in the Pseudomonas syringae species complex.</title>
        <authorList>
            <person name="Dillon M."/>
            <person name="Thakur S."/>
            <person name="Almeida R.N.D."/>
            <person name="Weir B.S."/>
            <person name="Guttman D.S."/>
        </authorList>
    </citation>
    <scope>NUCLEOTIDE SEQUENCE [LARGE SCALE GENOMIC DNA]</scope>
    <source>
        <strain evidence="10 11">88_10</strain>
    </source>
</reference>
<comment type="subcellular location">
    <subcellularLocation>
        <location evidence="1">Membrane</location>
        <topology evidence="1">Multi-pass membrane protein</topology>
    </subcellularLocation>
</comment>
<evidence type="ECO:0000256" key="7">
    <source>
        <dbReference type="ARBA" id="ARBA00023136"/>
    </source>
</evidence>
<comment type="caution">
    <text evidence="10">The sequence shown here is derived from an EMBL/GenBank/DDBJ whole genome shotgun (WGS) entry which is preliminary data.</text>
</comment>
<dbReference type="GO" id="GO:0015095">
    <property type="term" value="F:magnesium ion transmembrane transporter activity"/>
    <property type="evidence" value="ECO:0007669"/>
    <property type="project" value="InterPro"/>
</dbReference>
<evidence type="ECO:0000256" key="2">
    <source>
        <dbReference type="ARBA" id="ARBA00009749"/>
    </source>
</evidence>
<evidence type="ECO:0000256" key="1">
    <source>
        <dbReference type="ARBA" id="ARBA00004141"/>
    </source>
</evidence>
<comment type="similarity">
    <text evidence="2">Belongs to the SLC41A transporter family.</text>
</comment>
<dbReference type="InterPro" id="IPR036739">
    <property type="entry name" value="SLC41_membr_dom_sf"/>
</dbReference>
<feature type="domain" description="SLC41A/MgtE integral membrane" evidence="9">
    <location>
        <begin position="2"/>
        <end position="58"/>
    </location>
</feature>
<dbReference type="EMBL" id="RBNL01003382">
    <property type="protein sequence ID" value="RML52288.1"/>
    <property type="molecule type" value="Genomic_DNA"/>
</dbReference>
<evidence type="ECO:0000256" key="6">
    <source>
        <dbReference type="ARBA" id="ARBA00022989"/>
    </source>
</evidence>
<feature type="transmembrane region" description="Helical" evidence="8">
    <location>
        <begin position="41"/>
        <end position="63"/>
    </location>
</feature>
<evidence type="ECO:0000256" key="4">
    <source>
        <dbReference type="ARBA" id="ARBA00022692"/>
    </source>
</evidence>
<evidence type="ECO:0000256" key="8">
    <source>
        <dbReference type="SAM" id="Phobius"/>
    </source>
</evidence>
<dbReference type="Pfam" id="PF01769">
    <property type="entry name" value="MgtE"/>
    <property type="match status" value="1"/>
</dbReference>
<dbReference type="AlphaFoldDB" id="A0A3M2WNG2"/>
<dbReference type="InterPro" id="IPR006669">
    <property type="entry name" value="MgtE_transporter"/>
</dbReference>
<name>A0A3M2WNG2_PSEYM</name>
<evidence type="ECO:0000259" key="9">
    <source>
        <dbReference type="Pfam" id="PF01769"/>
    </source>
</evidence>
<dbReference type="InterPro" id="IPR006667">
    <property type="entry name" value="SLC41_membr_dom"/>
</dbReference>
<feature type="transmembrane region" description="Helical" evidence="8">
    <location>
        <begin position="6"/>
        <end position="29"/>
    </location>
</feature>
<feature type="non-terminal residue" evidence="10">
    <location>
        <position position="1"/>
    </location>
</feature>
<dbReference type="GO" id="GO:0016020">
    <property type="term" value="C:membrane"/>
    <property type="evidence" value="ECO:0007669"/>
    <property type="project" value="UniProtKB-SubCell"/>
</dbReference>
<accession>A0A3M2WNG2</accession>
<dbReference type="SUPFAM" id="SSF161093">
    <property type="entry name" value="MgtE membrane domain-like"/>
    <property type="match status" value="1"/>
</dbReference>
<keyword evidence="3" id="KW-0813">Transport</keyword>
<dbReference type="PANTHER" id="PTHR43773:SF1">
    <property type="entry name" value="MAGNESIUM TRANSPORTER MGTE"/>
    <property type="match status" value="1"/>
</dbReference>
<sequence>SLGVVMTAAMTLNLLLAALMGVSIPMALARLGRDPAMGASVMITAMTDSGGFFIFLGLATIFLL</sequence>
<dbReference type="Gene3D" id="1.10.357.20">
    <property type="entry name" value="SLC41 divalent cation transporters, integral membrane domain"/>
    <property type="match status" value="1"/>
</dbReference>
<dbReference type="PANTHER" id="PTHR43773">
    <property type="entry name" value="MAGNESIUM TRANSPORTER MGTE"/>
    <property type="match status" value="1"/>
</dbReference>
<evidence type="ECO:0000313" key="11">
    <source>
        <dbReference type="Proteomes" id="UP000282378"/>
    </source>
</evidence>
<evidence type="ECO:0000256" key="5">
    <source>
        <dbReference type="ARBA" id="ARBA00022842"/>
    </source>
</evidence>
<keyword evidence="4 8" id="KW-0812">Transmembrane</keyword>
<organism evidence="10 11">
    <name type="scientific">Pseudomonas syringae pv. maculicola</name>
    <dbReference type="NCBI Taxonomy" id="59511"/>
    <lineage>
        <taxon>Bacteria</taxon>
        <taxon>Pseudomonadati</taxon>
        <taxon>Pseudomonadota</taxon>
        <taxon>Gammaproteobacteria</taxon>
        <taxon>Pseudomonadales</taxon>
        <taxon>Pseudomonadaceae</taxon>
        <taxon>Pseudomonas</taxon>
    </lineage>
</organism>
<evidence type="ECO:0000256" key="3">
    <source>
        <dbReference type="ARBA" id="ARBA00022448"/>
    </source>
</evidence>
<keyword evidence="6 8" id="KW-1133">Transmembrane helix</keyword>
<dbReference type="Proteomes" id="UP000282378">
    <property type="component" value="Unassembled WGS sequence"/>
</dbReference>